<proteinExistence type="predicted"/>
<accession>N8YJY9</accession>
<name>N8YJY9_ACIVR</name>
<dbReference type="AlphaFoldDB" id="N8YJY9"/>
<protein>
    <recommendedName>
        <fullName evidence="2">KfrA N-terminal DNA-binding domain-containing protein</fullName>
    </recommendedName>
</protein>
<dbReference type="PATRIC" id="fig|1191460.12.peg.1898"/>
<sequence length="342" mass="39646">MSRSGLTKNMVKQARDVLISQNKYPSVDAVRIELGNTGSKSTIHKYLKELEEDGEQSIGQNLSVSETIQSLVIRLAEQLHIEANVEIEKIKETSQINEERFKEEIQALRNELSQTKMILQECDTSMNEQQKINEILKISLDQEIIVKNRLEQQVVNLNESLKQNKEYLCSLEEKFKHAQQSLDHYRESVKEQRQQDLRRFDHQIQSLQAEARQLQQTIIVKQDKLNELSLEKNKLTTELSISNQNNKRCENSLDNVGKQLEQVKQHEASLLSELQTHQGTIQKLEIQLNELAQEKTDLFKQNKELQSSLVASQTKFETQQSMLSQLQDLLVQIGKNEQKVEK</sequence>
<comment type="caution">
    <text evidence="3">The sequence shown here is derived from an EMBL/GenBank/DDBJ whole genome shotgun (WGS) entry which is preliminary data.</text>
</comment>
<keyword evidence="1" id="KW-0175">Coiled coil</keyword>
<dbReference type="eggNOG" id="COG1196">
    <property type="taxonomic scope" value="Bacteria"/>
</dbReference>
<dbReference type="RefSeq" id="WP_004879492.1">
    <property type="nucleotide sequence ID" value="NZ_AKIQ01000025.1"/>
</dbReference>
<evidence type="ECO:0000259" key="2">
    <source>
        <dbReference type="Pfam" id="PF11740"/>
    </source>
</evidence>
<evidence type="ECO:0000313" key="3">
    <source>
        <dbReference type="EMBL" id="ENV37102.1"/>
    </source>
</evidence>
<dbReference type="Pfam" id="PF11740">
    <property type="entry name" value="KfrA_N"/>
    <property type="match status" value="1"/>
</dbReference>
<feature type="domain" description="KfrA N-terminal DNA-binding" evidence="2">
    <location>
        <begin position="7"/>
        <end position="114"/>
    </location>
</feature>
<gene>
    <name evidence="3" type="ORF">F959_01910</name>
</gene>
<feature type="coiled-coil region" evidence="1">
    <location>
        <begin position="91"/>
        <end position="308"/>
    </location>
</feature>
<dbReference type="InterPro" id="IPR021104">
    <property type="entry name" value="KfrA_DNA-bd_N"/>
</dbReference>
<evidence type="ECO:0000313" key="4">
    <source>
        <dbReference type="Proteomes" id="UP000018445"/>
    </source>
</evidence>
<dbReference type="HOGENOM" id="CLU_059382_0_0_6"/>
<dbReference type="EMBL" id="APPO01000013">
    <property type="protein sequence ID" value="ENV37102.1"/>
    <property type="molecule type" value="Genomic_DNA"/>
</dbReference>
<evidence type="ECO:0000256" key="1">
    <source>
        <dbReference type="SAM" id="Coils"/>
    </source>
</evidence>
<dbReference type="Proteomes" id="UP000018445">
    <property type="component" value="Unassembled WGS sequence"/>
</dbReference>
<dbReference type="OrthoDB" id="7015148at2"/>
<keyword evidence="4" id="KW-1185">Reference proteome</keyword>
<organism evidence="3 4">
    <name type="scientific">Acinetobacter venetianus (strain ATCC 31012 / DSM 23050 / BCRC 14357 / CCUG 45561 / CIP 110063 / KCTC 2702 / LMG 19082 / RAG-1)</name>
    <dbReference type="NCBI Taxonomy" id="1191460"/>
    <lineage>
        <taxon>Bacteria</taxon>
        <taxon>Pseudomonadati</taxon>
        <taxon>Pseudomonadota</taxon>
        <taxon>Gammaproteobacteria</taxon>
        <taxon>Moraxellales</taxon>
        <taxon>Moraxellaceae</taxon>
        <taxon>Acinetobacter</taxon>
    </lineage>
</organism>
<reference evidence="3 4" key="1">
    <citation type="submission" date="2013-02" db="EMBL/GenBank/DDBJ databases">
        <title>The Genome Sequence of Acinetobacter venetianus CIP 110063.</title>
        <authorList>
            <consortium name="The Broad Institute Genome Sequencing Platform"/>
            <consortium name="The Broad Institute Genome Sequencing Center for Infectious Disease"/>
            <person name="Cerqueira G."/>
            <person name="Feldgarden M."/>
            <person name="Courvalin P."/>
            <person name="Perichon B."/>
            <person name="Grillot-Courvalin C."/>
            <person name="Clermont D."/>
            <person name="Rocha E."/>
            <person name="Yoon E.-J."/>
            <person name="Nemec A."/>
            <person name="Walker B."/>
            <person name="Young S.K."/>
            <person name="Zeng Q."/>
            <person name="Gargeya S."/>
            <person name="Fitzgerald M."/>
            <person name="Haas B."/>
            <person name="Abouelleil A."/>
            <person name="Alvarado L."/>
            <person name="Arachchi H.M."/>
            <person name="Berlin A.M."/>
            <person name="Chapman S.B."/>
            <person name="Dewar J."/>
            <person name="Goldberg J."/>
            <person name="Griggs A."/>
            <person name="Gujja S."/>
            <person name="Hansen M."/>
            <person name="Howarth C."/>
            <person name="Imamovic A."/>
            <person name="Larimer J."/>
            <person name="McCowan C."/>
            <person name="Murphy C."/>
            <person name="Neiman D."/>
            <person name="Pearson M."/>
            <person name="Priest M."/>
            <person name="Roberts A."/>
            <person name="Saif S."/>
            <person name="Shea T."/>
            <person name="Sisk P."/>
            <person name="Sykes S."/>
            <person name="Wortman J."/>
            <person name="Nusbaum C."/>
            <person name="Birren B."/>
        </authorList>
    </citation>
    <scope>NUCLEOTIDE SEQUENCE [LARGE SCALE GENOMIC DNA]</scope>
    <source>
        <strain evidence="4">ATCC 31012 / DSM 23050 / BCRC 14357 / CCUG 45561 / CIP 110063 / KCTC 2702 / LMG 19082 / RAG-1</strain>
    </source>
</reference>
<dbReference type="GeneID" id="58194779"/>